<dbReference type="GO" id="GO:1990423">
    <property type="term" value="C:RZZ complex"/>
    <property type="evidence" value="ECO:0007669"/>
    <property type="project" value="TreeGrafter"/>
</dbReference>
<feature type="compositionally biased region" description="Acidic residues" evidence="1">
    <location>
        <begin position="498"/>
        <end position="516"/>
    </location>
</feature>
<evidence type="ECO:0000256" key="1">
    <source>
        <dbReference type="SAM" id="MobiDB-lite"/>
    </source>
</evidence>
<dbReference type="PANTHER" id="PTHR12205:SF0">
    <property type="entry name" value="CENTROMERE_KINETOCHORE PROTEIN ZW10 HOMOLOG"/>
    <property type="match status" value="1"/>
</dbReference>
<keyword evidence="4" id="KW-1185">Reference proteome</keyword>
<proteinExistence type="predicted"/>
<dbReference type="InterPro" id="IPR055148">
    <property type="entry name" value="ZW10_C_2"/>
</dbReference>
<evidence type="ECO:0000259" key="2">
    <source>
        <dbReference type="Pfam" id="PF22766"/>
    </source>
</evidence>
<name>A0A086T2U3_HAPC1</name>
<feature type="region of interest" description="Disordered" evidence="1">
    <location>
        <begin position="416"/>
        <end position="538"/>
    </location>
</feature>
<feature type="compositionally biased region" description="Acidic residues" evidence="1">
    <location>
        <begin position="469"/>
        <end position="485"/>
    </location>
</feature>
<dbReference type="EMBL" id="JPKY01000064">
    <property type="protein sequence ID" value="KFH43675.1"/>
    <property type="molecule type" value="Genomic_DNA"/>
</dbReference>
<dbReference type="PANTHER" id="PTHR12205">
    <property type="entry name" value="CENTROMERE/KINETOCHORE PROTEIN ZW10"/>
    <property type="match status" value="1"/>
</dbReference>
<organism evidence="3 4">
    <name type="scientific">Hapsidospora chrysogenum (strain ATCC 11550 / CBS 779.69 / DSM 880 / IAM 14645 / JCM 23072 / IMI 49137)</name>
    <name type="common">Acremonium chrysogenum</name>
    <dbReference type="NCBI Taxonomy" id="857340"/>
    <lineage>
        <taxon>Eukaryota</taxon>
        <taxon>Fungi</taxon>
        <taxon>Dikarya</taxon>
        <taxon>Ascomycota</taxon>
        <taxon>Pezizomycotina</taxon>
        <taxon>Sordariomycetes</taxon>
        <taxon>Hypocreomycetidae</taxon>
        <taxon>Hypocreales</taxon>
        <taxon>Bionectriaceae</taxon>
        <taxon>Hapsidospora</taxon>
    </lineage>
</organism>
<gene>
    <name evidence="3" type="ORF">ACRE_055560</name>
</gene>
<dbReference type="Pfam" id="PF22766">
    <property type="entry name" value="ZW10_C2"/>
    <property type="match status" value="1"/>
</dbReference>
<dbReference type="OrthoDB" id="534815at2759"/>
<dbReference type="GO" id="GO:0007094">
    <property type="term" value="P:mitotic spindle assembly checkpoint signaling"/>
    <property type="evidence" value="ECO:0007669"/>
    <property type="project" value="TreeGrafter"/>
</dbReference>
<dbReference type="GO" id="GO:0006888">
    <property type="term" value="P:endoplasmic reticulum to Golgi vesicle-mediated transport"/>
    <property type="evidence" value="ECO:0007669"/>
    <property type="project" value="TreeGrafter"/>
</dbReference>
<accession>A0A086T2U3</accession>
<dbReference type="STRING" id="857340.A0A086T2U3"/>
<dbReference type="AlphaFoldDB" id="A0A086T2U3"/>
<feature type="compositionally biased region" description="Acidic residues" evidence="1">
    <location>
        <begin position="434"/>
        <end position="451"/>
    </location>
</feature>
<comment type="caution">
    <text evidence="3">The sequence shown here is derived from an EMBL/GenBank/DDBJ whole genome shotgun (WGS) entry which is preliminary data.</text>
</comment>
<protein>
    <submittedName>
        <fullName evidence="3">Centromere/kinetochore protein-like protein</fullName>
    </submittedName>
</protein>
<dbReference type="HOGENOM" id="CLU_006571_0_0_1"/>
<sequence length="857" mass="95075">MAPTTESRQLSDVIVAFALEGQFPDDVSSLPPVSQTDLGPAMEALKKTKTELEGGVRIINEETRGEVSSWEKNAKSLQDDIIRSKAIANDIIRQSEAPETSGEAIQDAEDKTEFLNREVQYSQQLFDVLKGIRHVNQLLSEVEKASQERRILDSLRMLERESWAAMDELGVSKTCRVMRLLDVRSFELKSEVHAVFDRVWKDIVQVDIGSGQVAIYDTLKDDGMTLEDAVIGLKAYKEVDERMEQFWRNLDAAIISPRMDTKAGSCPRVQVSGDMLQLDGKADQSVQALLSDLDKVLSLIAAKLPADLLHSLCGVMMNDMIPKLIRNWLSPAVPSSLKGIPQFESMIEEARVFCTSLEEHGYIGYDELQLWVDDAPTIWLGKCRETSLDAIRTRLTNGIGKSRQVEKVEKHMVSLSEGKELATTGAGASAETNDWGDDWGDAWDDDGDQIDESSQTKEEETKAKGADTQPEDDGADAWGWDDDDGEKPAQEQKQPGGQDDEDDSAEAWGWGDEDSALEPRPQQISKPPTKPAPRHGPEETRELVLKETYHISSMPEPVLELIFAILEDAATLTKGASEYGPIASTAPWLFDLPTSALALFRAISPHYYALDGGGNMFLYNDAMYLAERLSTFSAQWKERRDLTSQAKNMLQLDNDIKSLQNFANRSYANEMNVQKTILRDLIGGSQGLAGEDEWDAAIESGTARIRTMAATWEPILARSVWSQAVGSLADALATKLITDVLEMSSIGQDEAYSIAKVIATATELDDLFLPSKLAGTAPSEDEVPTTSQYAPSWLRLKYLSEVLQSNLSEVKFLWLESELSLYFTVGEVIDLIEASFENNSRTREAIREIQTKPQPLA</sequence>
<reference evidence="4" key="1">
    <citation type="journal article" date="2014" name="Genome Announc.">
        <title>Genome sequence and annotation of Acremonium chrysogenum, producer of the beta-lactam antibiotic cephalosporin C.</title>
        <authorList>
            <person name="Terfehr D."/>
            <person name="Dahlmann T.A."/>
            <person name="Specht T."/>
            <person name="Zadra I."/>
            <person name="Kuernsteiner H."/>
            <person name="Kueck U."/>
        </authorList>
    </citation>
    <scope>NUCLEOTIDE SEQUENCE [LARGE SCALE GENOMIC DNA]</scope>
    <source>
        <strain evidence="4">ATCC 11550 / CBS 779.69 / DSM 880 / IAM 14645 / JCM 23072 / IMI 49137</strain>
    </source>
</reference>
<evidence type="ECO:0000313" key="4">
    <source>
        <dbReference type="Proteomes" id="UP000029964"/>
    </source>
</evidence>
<feature type="domain" description="ZW10 C-terminal helical" evidence="2">
    <location>
        <begin position="703"/>
        <end position="849"/>
    </location>
</feature>
<dbReference type="GO" id="GO:0005737">
    <property type="term" value="C:cytoplasm"/>
    <property type="evidence" value="ECO:0007669"/>
    <property type="project" value="GOC"/>
</dbReference>
<dbReference type="Gene3D" id="1.10.357.150">
    <property type="match status" value="1"/>
</dbReference>
<dbReference type="Proteomes" id="UP000029964">
    <property type="component" value="Unassembled WGS sequence"/>
</dbReference>
<dbReference type="InterPro" id="IPR046362">
    <property type="entry name" value="Zw10/DSL1_C_sf"/>
</dbReference>
<evidence type="ECO:0000313" key="3">
    <source>
        <dbReference type="EMBL" id="KFH43675.1"/>
    </source>
</evidence>
<feature type="compositionally biased region" description="Basic and acidic residues" evidence="1">
    <location>
        <begin position="454"/>
        <end position="465"/>
    </location>
</feature>